<keyword evidence="3" id="KW-0378">Hydrolase</keyword>
<feature type="signal peptide" evidence="6">
    <location>
        <begin position="1"/>
        <end position="26"/>
    </location>
</feature>
<keyword evidence="2" id="KW-0645">Protease</keyword>
<feature type="region of interest" description="Disordered" evidence="5">
    <location>
        <begin position="179"/>
        <end position="207"/>
    </location>
</feature>
<feature type="domain" description="NlpC/P60" evidence="7">
    <location>
        <begin position="208"/>
        <end position="359"/>
    </location>
</feature>
<feature type="chain" id="PRO_5011433442" evidence="6">
    <location>
        <begin position="27"/>
        <end position="359"/>
    </location>
</feature>
<evidence type="ECO:0000256" key="1">
    <source>
        <dbReference type="ARBA" id="ARBA00007074"/>
    </source>
</evidence>
<evidence type="ECO:0000256" key="2">
    <source>
        <dbReference type="ARBA" id="ARBA00022670"/>
    </source>
</evidence>
<dbReference type="OrthoDB" id="9815928at2"/>
<evidence type="ECO:0000256" key="5">
    <source>
        <dbReference type="SAM" id="MobiDB-lite"/>
    </source>
</evidence>
<reference evidence="8 9" key="1">
    <citation type="submission" date="2016-10" db="EMBL/GenBank/DDBJ databases">
        <authorList>
            <person name="de Groot N.N."/>
        </authorList>
    </citation>
    <scope>NUCLEOTIDE SEQUENCE [LARGE SCALE GENOMIC DNA]</scope>
    <source>
        <strain evidence="8 9">CPCC 202699</strain>
    </source>
</reference>
<comment type="similarity">
    <text evidence="1">Belongs to the peptidase C40 family.</text>
</comment>
<keyword evidence="4" id="KW-0788">Thiol protease</keyword>
<keyword evidence="9" id="KW-1185">Reference proteome</keyword>
<name>A0A1H3JXM4_9PSEU</name>
<proteinExistence type="inferred from homology"/>
<protein>
    <submittedName>
        <fullName evidence="8">NlpC/P60 family protein</fullName>
    </submittedName>
</protein>
<dbReference type="STRING" id="589385.SAMN05421504_105579"/>
<dbReference type="EMBL" id="FNON01000005">
    <property type="protein sequence ID" value="SDY44676.1"/>
    <property type="molecule type" value="Genomic_DNA"/>
</dbReference>
<dbReference type="PROSITE" id="PS51935">
    <property type="entry name" value="NLPC_P60"/>
    <property type="match status" value="1"/>
</dbReference>
<evidence type="ECO:0000256" key="6">
    <source>
        <dbReference type="SAM" id="SignalP"/>
    </source>
</evidence>
<dbReference type="RefSeq" id="WP_091292895.1">
    <property type="nucleotide sequence ID" value="NZ_FNON01000005.1"/>
</dbReference>
<evidence type="ECO:0000313" key="9">
    <source>
        <dbReference type="Proteomes" id="UP000199515"/>
    </source>
</evidence>
<dbReference type="Gene3D" id="3.90.1720.10">
    <property type="entry name" value="endopeptidase domain like (from Nostoc punctiforme)"/>
    <property type="match status" value="1"/>
</dbReference>
<dbReference type="InterPro" id="IPR051794">
    <property type="entry name" value="PG_Endopeptidase_C40"/>
</dbReference>
<dbReference type="AlphaFoldDB" id="A0A1H3JXM4"/>
<organism evidence="8 9">
    <name type="scientific">Amycolatopsis xylanica</name>
    <dbReference type="NCBI Taxonomy" id="589385"/>
    <lineage>
        <taxon>Bacteria</taxon>
        <taxon>Bacillati</taxon>
        <taxon>Actinomycetota</taxon>
        <taxon>Actinomycetes</taxon>
        <taxon>Pseudonocardiales</taxon>
        <taxon>Pseudonocardiaceae</taxon>
        <taxon>Amycolatopsis</taxon>
    </lineage>
</organism>
<dbReference type="Pfam" id="PF00877">
    <property type="entry name" value="NLPC_P60"/>
    <property type="match status" value="1"/>
</dbReference>
<evidence type="ECO:0000256" key="4">
    <source>
        <dbReference type="ARBA" id="ARBA00022807"/>
    </source>
</evidence>
<evidence type="ECO:0000313" key="8">
    <source>
        <dbReference type="EMBL" id="SDY44676.1"/>
    </source>
</evidence>
<dbReference type="GO" id="GO:0006508">
    <property type="term" value="P:proteolysis"/>
    <property type="evidence" value="ECO:0007669"/>
    <property type="project" value="UniProtKB-KW"/>
</dbReference>
<dbReference type="PANTHER" id="PTHR47359:SF3">
    <property type="entry name" value="NLP_P60 DOMAIN-CONTAINING PROTEIN-RELATED"/>
    <property type="match status" value="1"/>
</dbReference>
<accession>A0A1H3JXM4</accession>
<feature type="compositionally biased region" description="Low complexity" evidence="5">
    <location>
        <begin position="197"/>
        <end position="206"/>
    </location>
</feature>
<sequence length="359" mass="37473">MSVRKIALAALVAGIGLAGLVPGASAAQSYSVKTTLDGRTVKDPTVPVGSQRVADKYPAGSQVSLVCQDTGPSYGGSTVWDLTSDGYWIPGAYVETGGVAQPRCVLPKSFPAKADLNGRVHKGDAATAPGAVADKYLAGAPVPVVCQATAGGTIWDYTTDALWVPDQYVANAYVPGIPRCDTDGESPSNTGEHGRNTGPAGPTTGTSAEKIARVIAAAKSMVGKGYDYAWGGGGKGGPSYGIHHYPDNDPSQGDDYNRFGFDCSGLTLYAFWKGAGVDLGYWTGEQYNAGTRVPVSQMKAGDLIFWGDGDDSESTTHVALYLGGNQLLESAPPRDGKSVHIRSLYGQSSWMNHVIRVFP</sequence>
<dbReference type="PANTHER" id="PTHR47359">
    <property type="entry name" value="PEPTIDOGLYCAN DL-ENDOPEPTIDASE CWLO"/>
    <property type="match status" value="1"/>
</dbReference>
<evidence type="ECO:0000256" key="3">
    <source>
        <dbReference type="ARBA" id="ARBA00022801"/>
    </source>
</evidence>
<evidence type="ECO:0000259" key="7">
    <source>
        <dbReference type="PROSITE" id="PS51935"/>
    </source>
</evidence>
<keyword evidence="6" id="KW-0732">Signal</keyword>
<dbReference type="InterPro" id="IPR000064">
    <property type="entry name" value="NLP_P60_dom"/>
</dbReference>
<dbReference type="Proteomes" id="UP000199515">
    <property type="component" value="Unassembled WGS sequence"/>
</dbReference>
<dbReference type="InterPro" id="IPR038765">
    <property type="entry name" value="Papain-like_cys_pep_sf"/>
</dbReference>
<dbReference type="SUPFAM" id="SSF54001">
    <property type="entry name" value="Cysteine proteinases"/>
    <property type="match status" value="1"/>
</dbReference>
<dbReference type="GO" id="GO:0008234">
    <property type="term" value="F:cysteine-type peptidase activity"/>
    <property type="evidence" value="ECO:0007669"/>
    <property type="project" value="UniProtKB-KW"/>
</dbReference>
<gene>
    <name evidence="8" type="ORF">SAMN05421504_105579</name>
</gene>